<proteinExistence type="inferred from homology"/>
<evidence type="ECO:0000259" key="3">
    <source>
        <dbReference type="Pfam" id="PF00582"/>
    </source>
</evidence>
<feature type="region of interest" description="Disordered" evidence="2">
    <location>
        <begin position="139"/>
        <end position="158"/>
    </location>
</feature>
<dbReference type="PIRSF" id="PIRSF006276">
    <property type="entry name" value="UspA"/>
    <property type="match status" value="1"/>
</dbReference>
<dbReference type="CDD" id="cd00293">
    <property type="entry name" value="USP-like"/>
    <property type="match status" value="1"/>
</dbReference>
<name>A0AAW4PSU7_9EURY</name>
<dbReference type="PANTHER" id="PTHR46268">
    <property type="entry name" value="STRESS RESPONSE PROTEIN NHAX"/>
    <property type="match status" value="1"/>
</dbReference>
<dbReference type="Gene3D" id="3.40.50.620">
    <property type="entry name" value="HUPs"/>
    <property type="match status" value="1"/>
</dbReference>
<dbReference type="InterPro" id="IPR014729">
    <property type="entry name" value="Rossmann-like_a/b/a_fold"/>
</dbReference>
<feature type="compositionally biased region" description="Basic and acidic residues" evidence="2">
    <location>
        <begin position="147"/>
        <end position="158"/>
    </location>
</feature>
<dbReference type="InterPro" id="IPR006015">
    <property type="entry name" value="Universal_stress_UspA"/>
</dbReference>
<reference evidence="4 5" key="1">
    <citation type="submission" date="2021-06" db="EMBL/GenBank/DDBJ databases">
        <title>Halomicroarcula sp. a new haloarchaeum isolated from saline soil.</title>
        <authorList>
            <person name="Duran-Viseras A."/>
            <person name="Sanchez-Porro C."/>
            <person name="Ventosa A."/>
        </authorList>
    </citation>
    <scope>NUCLEOTIDE SEQUENCE [LARGE SCALE GENOMIC DNA]</scope>
    <source>
        <strain evidence="4 5">F13</strain>
    </source>
</reference>
<dbReference type="Pfam" id="PF00582">
    <property type="entry name" value="Usp"/>
    <property type="match status" value="1"/>
</dbReference>
<dbReference type="Proteomes" id="UP001430377">
    <property type="component" value="Unassembled WGS sequence"/>
</dbReference>
<dbReference type="AlphaFoldDB" id="A0AAW4PSU7"/>
<gene>
    <name evidence="4" type="ORF">EGH21_11360</name>
</gene>
<protein>
    <submittedName>
        <fullName evidence="4">Universal stress protein</fullName>
    </submittedName>
</protein>
<dbReference type="SUPFAM" id="SSF52402">
    <property type="entry name" value="Adenine nucleotide alpha hydrolases-like"/>
    <property type="match status" value="1"/>
</dbReference>
<organism evidence="4 5">
    <name type="scientific">Haloarcula rubra</name>
    <dbReference type="NCBI Taxonomy" id="2487747"/>
    <lineage>
        <taxon>Archaea</taxon>
        <taxon>Methanobacteriati</taxon>
        <taxon>Methanobacteriota</taxon>
        <taxon>Stenosarchaea group</taxon>
        <taxon>Halobacteria</taxon>
        <taxon>Halobacteriales</taxon>
        <taxon>Haloarculaceae</taxon>
        <taxon>Haloarcula</taxon>
    </lineage>
</organism>
<accession>A0AAW4PSU7</accession>
<evidence type="ECO:0000313" key="5">
    <source>
        <dbReference type="Proteomes" id="UP001430377"/>
    </source>
</evidence>
<dbReference type="RefSeq" id="WP_220618581.1">
    <property type="nucleotide sequence ID" value="NZ_RKLR01000003.1"/>
</dbReference>
<comment type="caution">
    <text evidence="4">The sequence shown here is derived from an EMBL/GenBank/DDBJ whole genome shotgun (WGS) entry which is preliminary data.</text>
</comment>
<evidence type="ECO:0000313" key="4">
    <source>
        <dbReference type="EMBL" id="MBX0323625.1"/>
    </source>
</evidence>
<keyword evidence="5" id="KW-1185">Reference proteome</keyword>
<dbReference type="PANTHER" id="PTHR46268:SF6">
    <property type="entry name" value="UNIVERSAL STRESS PROTEIN UP12"/>
    <property type="match status" value="1"/>
</dbReference>
<dbReference type="EMBL" id="RKLR01000003">
    <property type="protein sequence ID" value="MBX0323625.1"/>
    <property type="molecule type" value="Genomic_DNA"/>
</dbReference>
<dbReference type="InterPro" id="IPR006016">
    <property type="entry name" value="UspA"/>
</dbReference>
<feature type="domain" description="UspA" evidence="3">
    <location>
        <begin position="1"/>
        <end position="139"/>
    </location>
</feature>
<evidence type="ECO:0000256" key="1">
    <source>
        <dbReference type="ARBA" id="ARBA00008791"/>
    </source>
</evidence>
<dbReference type="PRINTS" id="PR01438">
    <property type="entry name" value="UNVRSLSTRESS"/>
</dbReference>
<evidence type="ECO:0000256" key="2">
    <source>
        <dbReference type="SAM" id="MobiDB-lite"/>
    </source>
</evidence>
<comment type="similarity">
    <text evidence="1">Belongs to the universal stress protein A family.</text>
</comment>
<sequence length="158" mass="16885">MYDRILVPTDGSEGMSRVVAHAVELAQFHDAEVHGLYVVDTGSYATLPVKTTWDGVTEMLREEGELALESLETTTGDLDVVTAIEEGSPSKRIVEYARENDCDTVVMGTHGRGGIDRLLLGSVAERVVRSSPVPVVTVPVGDTDADGGDREPEASVTN</sequence>